<gene>
    <name evidence="3" type="ORF">CBR_g45671</name>
</gene>
<feature type="compositionally biased region" description="Basic and acidic residues" evidence="1">
    <location>
        <begin position="260"/>
        <end position="278"/>
    </location>
</feature>
<feature type="compositionally biased region" description="Low complexity" evidence="1">
    <location>
        <begin position="342"/>
        <end position="352"/>
    </location>
</feature>
<feature type="compositionally biased region" description="Acidic residues" evidence="1">
    <location>
        <begin position="218"/>
        <end position="259"/>
    </location>
</feature>
<dbReference type="Pfam" id="PF00078">
    <property type="entry name" value="RVT_1"/>
    <property type="match status" value="1"/>
</dbReference>
<name>A0A388K3L3_CHABU</name>
<evidence type="ECO:0000313" key="4">
    <source>
        <dbReference type="Proteomes" id="UP000265515"/>
    </source>
</evidence>
<evidence type="ECO:0000313" key="3">
    <source>
        <dbReference type="EMBL" id="GBG64616.1"/>
    </source>
</evidence>
<dbReference type="SUPFAM" id="SSF56672">
    <property type="entry name" value="DNA/RNA polymerases"/>
    <property type="match status" value="1"/>
</dbReference>
<feature type="compositionally biased region" description="Basic and acidic residues" evidence="1">
    <location>
        <begin position="330"/>
        <end position="340"/>
    </location>
</feature>
<dbReference type="InterPro" id="IPR050951">
    <property type="entry name" value="Retrovirus_Pol_polyprotein"/>
</dbReference>
<reference evidence="3 4" key="1">
    <citation type="journal article" date="2018" name="Cell">
        <title>The Chara Genome: Secondary Complexity and Implications for Plant Terrestrialization.</title>
        <authorList>
            <person name="Nishiyama T."/>
            <person name="Sakayama H."/>
            <person name="Vries J.D."/>
            <person name="Buschmann H."/>
            <person name="Saint-Marcoux D."/>
            <person name="Ullrich K.K."/>
            <person name="Haas F.B."/>
            <person name="Vanderstraeten L."/>
            <person name="Becker D."/>
            <person name="Lang D."/>
            <person name="Vosolsobe S."/>
            <person name="Rombauts S."/>
            <person name="Wilhelmsson P.K.I."/>
            <person name="Janitza P."/>
            <person name="Kern R."/>
            <person name="Heyl A."/>
            <person name="Rumpler F."/>
            <person name="Villalobos L.I.A.C."/>
            <person name="Clay J.M."/>
            <person name="Skokan R."/>
            <person name="Toyoda A."/>
            <person name="Suzuki Y."/>
            <person name="Kagoshima H."/>
            <person name="Schijlen E."/>
            <person name="Tajeshwar N."/>
            <person name="Catarino B."/>
            <person name="Hetherington A.J."/>
            <person name="Saltykova A."/>
            <person name="Bonnot C."/>
            <person name="Breuninger H."/>
            <person name="Symeonidi A."/>
            <person name="Radhakrishnan G.V."/>
            <person name="Van Nieuwerburgh F."/>
            <person name="Deforce D."/>
            <person name="Chang C."/>
            <person name="Karol K.G."/>
            <person name="Hedrich R."/>
            <person name="Ulvskov P."/>
            <person name="Glockner G."/>
            <person name="Delwiche C.F."/>
            <person name="Petrasek J."/>
            <person name="Van de Peer Y."/>
            <person name="Friml J."/>
            <person name="Beilby M."/>
            <person name="Dolan L."/>
            <person name="Kohara Y."/>
            <person name="Sugano S."/>
            <person name="Fujiyama A."/>
            <person name="Delaux P.-M."/>
            <person name="Quint M."/>
            <person name="TheiBen G."/>
            <person name="Hagemann M."/>
            <person name="Harholt J."/>
            <person name="Dunand C."/>
            <person name="Zachgo S."/>
            <person name="Langdale J."/>
            <person name="Maumus F."/>
            <person name="Straeten D.V.D."/>
            <person name="Gould S.B."/>
            <person name="Rensing S.A."/>
        </authorList>
    </citation>
    <scope>NUCLEOTIDE SEQUENCE [LARGE SCALE GENOMIC DNA]</scope>
    <source>
        <strain evidence="3 4">S276</strain>
    </source>
</reference>
<sequence length="352" mass="39306">MINFCVIMYMDDILVYSKTYHDHAQHIEWTLGALRDAGFKIALEKSEFFLSEISLLGYVVTRGGLRPDSRKVAAVKEAPVPTSLTQRTNVEGDLLGFLFGSVRTGHRQLIVQELAQLADDVPLEIVSQSDESPIPHVLARTLAPFLLWPACLEEQGSSRNPPSQRGYLNLRDIIDLAFFHDRTASENEEIEEEEADEEEAAEEDKEETLEEGSYSEHNEEELSEEGEEEEQDDEEEELELEESEWEISAEEEEPADAQAEDPKAAHKKEEIAAGKRQLEFTSAANLSITDDPTRGPEQPKPEDGEQAETSSAPTRRRRSRSPSPSAPDRPAVRARTDAGHRSSSPVVIPSSP</sequence>
<feature type="domain" description="Reverse transcriptase" evidence="2">
    <location>
        <begin position="1"/>
        <end position="60"/>
    </location>
</feature>
<feature type="region of interest" description="Disordered" evidence="1">
    <location>
        <begin position="185"/>
        <end position="352"/>
    </location>
</feature>
<dbReference type="Gramene" id="GBG64616">
    <property type="protein sequence ID" value="GBG64616"/>
    <property type="gene ID" value="CBR_g45671"/>
</dbReference>
<feature type="compositionally biased region" description="Acidic residues" evidence="1">
    <location>
        <begin position="186"/>
        <end position="210"/>
    </location>
</feature>
<dbReference type="InterPro" id="IPR043502">
    <property type="entry name" value="DNA/RNA_pol_sf"/>
</dbReference>
<dbReference type="OrthoDB" id="1430630at2759"/>
<dbReference type="InterPro" id="IPR000477">
    <property type="entry name" value="RT_dom"/>
</dbReference>
<evidence type="ECO:0000259" key="2">
    <source>
        <dbReference type="PROSITE" id="PS50878"/>
    </source>
</evidence>
<feature type="compositionally biased region" description="Basic and acidic residues" evidence="1">
    <location>
        <begin position="291"/>
        <end position="303"/>
    </location>
</feature>
<dbReference type="Proteomes" id="UP000265515">
    <property type="component" value="Unassembled WGS sequence"/>
</dbReference>
<dbReference type="PANTHER" id="PTHR37984:SF5">
    <property type="entry name" value="PROTEIN NYNRIN-LIKE"/>
    <property type="match status" value="1"/>
</dbReference>
<dbReference type="AlphaFoldDB" id="A0A388K3L3"/>
<dbReference type="EMBL" id="BFEA01000052">
    <property type="protein sequence ID" value="GBG64616.1"/>
    <property type="molecule type" value="Genomic_DNA"/>
</dbReference>
<protein>
    <recommendedName>
        <fullName evidence="2">Reverse transcriptase domain-containing protein</fullName>
    </recommendedName>
</protein>
<proteinExistence type="predicted"/>
<evidence type="ECO:0000256" key="1">
    <source>
        <dbReference type="SAM" id="MobiDB-lite"/>
    </source>
</evidence>
<accession>A0A388K3L3</accession>
<dbReference type="Gene3D" id="3.30.70.270">
    <property type="match status" value="1"/>
</dbReference>
<feature type="compositionally biased region" description="Polar residues" evidence="1">
    <location>
        <begin position="279"/>
        <end position="290"/>
    </location>
</feature>
<organism evidence="3 4">
    <name type="scientific">Chara braunii</name>
    <name type="common">Braun's stonewort</name>
    <dbReference type="NCBI Taxonomy" id="69332"/>
    <lineage>
        <taxon>Eukaryota</taxon>
        <taxon>Viridiplantae</taxon>
        <taxon>Streptophyta</taxon>
        <taxon>Charophyceae</taxon>
        <taxon>Charales</taxon>
        <taxon>Characeae</taxon>
        <taxon>Chara</taxon>
    </lineage>
</organism>
<keyword evidence="4" id="KW-1185">Reference proteome</keyword>
<dbReference type="PANTHER" id="PTHR37984">
    <property type="entry name" value="PROTEIN CBG26694"/>
    <property type="match status" value="1"/>
</dbReference>
<dbReference type="PROSITE" id="PS50878">
    <property type="entry name" value="RT_POL"/>
    <property type="match status" value="1"/>
</dbReference>
<dbReference type="InterPro" id="IPR043128">
    <property type="entry name" value="Rev_trsase/Diguanyl_cyclase"/>
</dbReference>
<comment type="caution">
    <text evidence="3">The sequence shown here is derived from an EMBL/GenBank/DDBJ whole genome shotgun (WGS) entry which is preliminary data.</text>
</comment>